<dbReference type="Proteomes" id="UP001301769">
    <property type="component" value="Unassembled WGS sequence"/>
</dbReference>
<gene>
    <name evidence="2" type="ORF">QBC37DRAFT_157918</name>
</gene>
<proteinExistence type="predicted"/>
<organism evidence="2 3">
    <name type="scientific">Rhypophila decipiens</name>
    <dbReference type="NCBI Taxonomy" id="261697"/>
    <lineage>
        <taxon>Eukaryota</taxon>
        <taxon>Fungi</taxon>
        <taxon>Dikarya</taxon>
        <taxon>Ascomycota</taxon>
        <taxon>Pezizomycotina</taxon>
        <taxon>Sordariomycetes</taxon>
        <taxon>Sordariomycetidae</taxon>
        <taxon>Sordariales</taxon>
        <taxon>Naviculisporaceae</taxon>
        <taxon>Rhypophila</taxon>
    </lineage>
</organism>
<evidence type="ECO:0000313" key="3">
    <source>
        <dbReference type="Proteomes" id="UP001301769"/>
    </source>
</evidence>
<feature type="compositionally biased region" description="Basic and acidic residues" evidence="1">
    <location>
        <begin position="264"/>
        <end position="286"/>
    </location>
</feature>
<keyword evidence="3" id="KW-1185">Reference proteome</keyword>
<feature type="region of interest" description="Disordered" evidence="1">
    <location>
        <begin position="262"/>
        <end position="288"/>
    </location>
</feature>
<reference evidence="2" key="1">
    <citation type="journal article" date="2023" name="Mol. Phylogenet. Evol.">
        <title>Genome-scale phylogeny and comparative genomics of the fungal order Sordariales.</title>
        <authorList>
            <person name="Hensen N."/>
            <person name="Bonometti L."/>
            <person name="Westerberg I."/>
            <person name="Brannstrom I.O."/>
            <person name="Guillou S."/>
            <person name="Cros-Aarteil S."/>
            <person name="Calhoun S."/>
            <person name="Haridas S."/>
            <person name="Kuo A."/>
            <person name="Mondo S."/>
            <person name="Pangilinan J."/>
            <person name="Riley R."/>
            <person name="LaButti K."/>
            <person name="Andreopoulos B."/>
            <person name="Lipzen A."/>
            <person name="Chen C."/>
            <person name="Yan M."/>
            <person name="Daum C."/>
            <person name="Ng V."/>
            <person name="Clum A."/>
            <person name="Steindorff A."/>
            <person name="Ohm R.A."/>
            <person name="Martin F."/>
            <person name="Silar P."/>
            <person name="Natvig D.O."/>
            <person name="Lalanne C."/>
            <person name="Gautier V."/>
            <person name="Ament-Velasquez S.L."/>
            <person name="Kruys A."/>
            <person name="Hutchinson M.I."/>
            <person name="Powell A.J."/>
            <person name="Barry K."/>
            <person name="Miller A.N."/>
            <person name="Grigoriev I.V."/>
            <person name="Debuchy R."/>
            <person name="Gladieux P."/>
            <person name="Hiltunen Thoren M."/>
            <person name="Johannesson H."/>
        </authorList>
    </citation>
    <scope>NUCLEOTIDE SEQUENCE</scope>
    <source>
        <strain evidence="2">PSN293</strain>
    </source>
</reference>
<accession>A0AAN7B8E2</accession>
<name>A0AAN7B8E2_9PEZI</name>
<dbReference type="EMBL" id="MU858097">
    <property type="protein sequence ID" value="KAK4214194.1"/>
    <property type="molecule type" value="Genomic_DNA"/>
</dbReference>
<dbReference type="AlphaFoldDB" id="A0AAN7B8E2"/>
<comment type="caution">
    <text evidence="2">The sequence shown here is derived from an EMBL/GenBank/DDBJ whole genome shotgun (WGS) entry which is preliminary data.</text>
</comment>
<protein>
    <submittedName>
        <fullName evidence="2">Uncharacterized protein</fullName>
    </submittedName>
</protein>
<evidence type="ECO:0000256" key="1">
    <source>
        <dbReference type="SAM" id="MobiDB-lite"/>
    </source>
</evidence>
<evidence type="ECO:0000313" key="2">
    <source>
        <dbReference type="EMBL" id="KAK4214194.1"/>
    </source>
</evidence>
<reference evidence="2" key="2">
    <citation type="submission" date="2023-05" db="EMBL/GenBank/DDBJ databases">
        <authorList>
            <consortium name="Lawrence Berkeley National Laboratory"/>
            <person name="Steindorff A."/>
            <person name="Hensen N."/>
            <person name="Bonometti L."/>
            <person name="Westerberg I."/>
            <person name="Brannstrom I.O."/>
            <person name="Guillou S."/>
            <person name="Cros-Aarteil S."/>
            <person name="Calhoun S."/>
            <person name="Haridas S."/>
            <person name="Kuo A."/>
            <person name="Mondo S."/>
            <person name="Pangilinan J."/>
            <person name="Riley R."/>
            <person name="Labutti K."/>
            <person name="Andreopoulos B."/>
            <person name="Lipzen A."/>
            <person name="Chen C."/>
            <person name="Yanf M."/>
            <person name="Daum C."/>
            <person name="Ng V."/>
            <person name="Clum A."/>
            <person name="Ohm R."/>
            <person name="Martin F."/>
            <person name="Silar P."/>
            <person name="Natvig D."/>
            <person name="Lalanne C."/>
            <person name="Gautier V."/>
            <person name="Ament-Velasquez S.L."/>
            <person name="Kruys A."/>
            <person name="Hutchinson M.I."/>
            <person name="Powell A.J."/>
            <person name="Barry K."/>
            <person name="Miller A.N."/>
            <person name="Grigoriev I.V."/>
            <person name="Debuchy R."/>
            <person name="Gladieux P."/>
            <person name="Thoren M.H."/>
            <person name="Johannesson H."/>
        </authorList>
    </citation>
    <scope>NUCLEOTIDE SEQUENCE</scope>
    <source>
        <strain evidence="2">PSN293</strain>
    </source>
</reference>
<sequence>MATLQSLPEDILIDVLSLSQSIKDLQSLVVSCRSTHNAFRQYQKSITLSVLKAELGVGNCRRLLAILHVPQVVPEVKFSTQTDADTGPGTGDGPKLKTILQPFLDHYFSGGSFGGPSDTASLRGVLEIRRLVRRHTELYFEYTSREFLKRASPTTKNYISGIVDPLSQMERAQIQGGFLLYELYCRLFPHGPHHRGMAELSTQRRRDHFHPFIFQLDTREVEMLSCMQTYFASLATGYMEEWEDQFVNAFLSCPGALLPSKKKRQEEVHSGRDVEKQARKQGHRESMVTFNGETKGIGLECLASSRRVNISHFLALIGLEFQMKLLDAGRLGDLERGRARRHLIQDVEPGRHVLSTRTRDTTYLGEVPPKHQTCVVETRPSDLAGISVRYLRPREEHLGIVFWDNVRIWRLLNWEEDWNGAVFQKQCWKFTTFRFDLPPMKIGGIESRLPRIQAHKTLQDAKIPKTALAKLVDEFGWLRDKRRREVCRLLERT</sequence>